<accession>A0ABN2T0K5</accession>
<organism evidence="2 3">
    <name type="scientific">Nocardiopsis rhodophaea</name>
    <dbReference type="NCBI Taxonomy" id="280238"/>
    <lineage>
        <taxon>Bacteria</taxon>
        <taxon>Bacillati</taxon>
        <taxon>Actinomycetota</taxon>
        <taxon>Actinomycetes</taxon>
        <taxon>Streptosporangiales</taxon>
        <taxon>Nocardiopsidaceae</taxon>
        <taxon>Nocardiopsis</taxon>
    </lineage>
</organism>
<gene>
    <name evidence="2" type="ORF">GCM10009799_23290</name>
</gene>
<proteinExistence type="predicted"/>
<evidence type="ECO:0000256" key="1">
    <source>
        <dbReference type="SAM" id="MobiDB-lite"/>
    </source>
</evidence>
<evidence type="ECO:0000313" key="2">
    <source>
        <dbReference type="EMBL" id="GAA1996081.1"/>
    </source>
</evidence>
<dbReference type="InterPro" id="IPR046609">
    <property type="entry name" value="DUF6668"/>
</dbReference>
<dbReference type="EMBL" id="BAAAPC010000008">
    <property type="protein sequence ID" value="GAA1996081.1"/>
    <property type="molecule type" value="Genomic_DNA"/>
</dbReference>
<dbReference type="Pfam" id="PF20373">
    <property type="entry name" value="DUF6668"/>
    <property type="match status" value="1"/>
</dbReference>
<sequence length="201" mass="21895">MDESANPWLTPTIPETEGADPVTPEPDTPRMTGPQQPQYGVPVPVESDRLPRRRVAQHAPMWWLGVHGGAGETTLARLTSWTAAADHAWPELVTTESLHRVRVVLVARTHASGLRSAQLAATEWASGAVQNVDLLGLVLVADAPGRLPRPLKDMAKIVTGGVPRTWRVPWIEAWRLGEEPNLDSSPRAVRAMVSDLNALLQ</sequence>
<reference evidence="2 3" key="1">
    <citation type="journal article" date="2019" name="Int. J. Syst. Evol. Microbiol.">
        <title>The Global Catalogue of Microorganisms (GCM) 10K type strain sequencing project: providing services to taxonomists for standard genome sequencing and annotation.</title>
        <authorList>
            <consortium name="The Broad Institute Genomics Platform"/>
            <consortium name="The Broad Institute Genome Sequencing Center for Infectious Disease"/>
            <person name="Wu L."/>
            <person name="Ma J."/>
        </authorList>
    </citation>
    <scope>NUCLEOTIDE SEQUENCE [LARGE SCALE GENOMIC DNA]</scope>
    <source>
        <strain evidence="2 3">JCM 15313</strain>
    </source>
</reference>
<name>A0ABN2T0K5_9ACTN</name>
<dbReference type="Proteomes" id="UP001501585">
    <property type="component" value="Unassembled WGS sequence"/>
</dbReference>
<feature type="region of interest" description="Disordered" evidence="1">
    <location>
        <begin position="1"/>
        <end position="42"/>
    </location>
</feature>
<feature type="compositionally biased region" description="Low complexity" evidence="1">
    <location>
        <begin position="33"/>
        <end position="42"/>
    </location>
</feature>
<comment type="caution">
    <text evidence="2">The sequence shown here is derived from an EMBL/GenBank/DDBJ whole genome shotgun (WGS) entry which is preliminary data.</text>
</comment>
<keyword evidence="3" id="KW-1185">Reference proteome</keyword>
<evidence type="ECO:0000313" key="3">
    <source>
        <dbReference type="Proteomes" id="UP001501585"/>
    </source>
</evidence>
<protein>
    <submittedName>
        <fullName evidence="2">Uncharacterized protein</fullName>
    </submittedName>
</protein>